<reference evidence="1 2" key="1">
    <citation type="submission" date="2021-05" db="EMBL/GenBank/DDBJ databases">
        <title>Novel Bacillus species.</title>
        <authorList>
            <person name="Liu G."/>
        </authorList>
    </citation>
    <scope>NUCLEOTIDE SEQUENCE [LARGE SCALE GENOMIC DNA]</scope>
    <source>
        <strain evidence="1 2">FJAT-49682</strain>
    </source>
</reference>
<keyword evidence="2" id="KW-1185">Reference proteome</keyword>
<name>A0A942Z1D5_9BACI</name>
<proteinExistence type="predicted"/>
<dbReference type="EMBL" id="JAGYPN010000001">
    <property type="protein sequence ID" value="MBS4221383.1"/>
    <property type="molecule type" value="Genomic_DNA"/>
</dbReference>
<dbReference type="RefSeq" id="WP_213096411.1">
    <property type="nucleotide sequence ID" value="NZ_JAGYPH010000001.1"/>
</dbReference>
<sequence>MGAEREDSDDKGTAWSKQKIFEITDGRAGKSTIYTSNYSGSELIQMYGERDFGRMVKFCKAVTVTGENYRLRNFRKGAV</sequence>
<dbReference type="InterPro" id="IPR027417">
    <property type="entry name" value="P-loop_NTPase"/>
</dbReference>
<dbReference type="Proteomes" id="UP000676456">
    <property type="component" value="Unassembled WGS sequence"/>
</dbReference>
<protein>
    <submittedName>
        <fullName evidence="1">Uncharacterized protein</fullName>
    </submittedName>
</protein>
<dbReference type="AlphaFoldDB" id="A0A942Z1D5"/>
<accession>A0A942Z1D5</accession>
<organism evidence="1 2">
    <name type="scientific">Lederbergia citrea</name>
    <dbReference type="NCBI Taxonomy" id="2833581"/>
    <lineage>
        <taxon>Bacteria</taxon>
        <taxon>Bacillati</taxon>
        <taxon>Bacillota</taxon>
        <taxon>Bacilli</taxon>
        <taxon>Bacillales</taxon>
        <taxon>Bacillaceae</taxon>
        <taxon>Lederbergia</taxon>
    </lineage>
</organism>
<evidence type="ECO:0000313" key="1">
    <source>
        <dbReference type="EMBL" id="MBS4221383.1"/>
    </source>
</evidence>
<dbReference type="Gene3D" id="3.40.50.300">
    <property type="entry name" value="P-loop containing nucleotide triphosphate hydrolases"/>
    <property type="match status" value="1"/>
</dbReference>
<gene>
    <name evidence="1" type="ORF">KHA91_01260</name>
</gene>
<evidence type="ECO:0000313" key="2">
    <source>
        <dbReference type="Proteomes" id="UP000676456"/>
    </source>
</evidence>
<comment type="caution">
    <text evidence="1">The sequence shown here is derived from an EMBL/GenBank/DDBJ whole genome shotgun (WGS) entry which is preliminary data.</text>
</comment>